<reference evidence="2" key="1">
    <citation type="journal article" date="2022" name="Int. J. Mol. Sci.">
        <title>Draft Genome of Tanacetum Coccineum: Genomic Comparison of Closely Related Tanacetum-Family Plants.</title>
        <authorList>
            <person name="Yamashiro T."/>
            <person name="Shiraishi A."/>
            <person name="Nakayama K."/>
            <person name="Satake H."/>
        </authorList>
    </citation>
    <scope>NUCLEOTIDE SEQUENCE</scope>
</reference>
<evidence type="ECO:0000313" key="2">
    <source>
        <dbReference type="EMBL" id="GJT17020.1"/>
    </source>
</evidence>
<keyword evidence="1" id="KW-1133">Transmembrane helix</keyword>
<evidence type="ECO:0000256" key="1">
    <source>
        <dbReference type="SAM" id="Phobius"/>
    </source>
</evidence>
<sequence length="134" mass="14798">MGGIFSLEARDMDTKLLSAPESNNTLARCWFRRNIPVTMFGFDEHSYPLASRLFPGHCCWWSFGTDLHNAFSLHMYGNLPILVADCFHWLSAFLTQGMVSTVVGVGVTVVVVIIVAVVVVVESSSVIKLSFVIT</sequence>
<keyword evidence="1" id="KW-0472">Membrane</keyword>
<proteinExistence type="predicted"/>
<protein>
    <submittedName>
        <fullName evidence="2">Uncharacterized protein</fullName>
    </submittedName>
</protein>
<keyword evidence="3" id="KW-1185">Reference proteome</keyword>
<reference evidence="2" key="2">
    <citation type="submission" date="2022-01" db="EMBL/GenBank/DDBJ databases">
        <authorList>
            <person name="Yamashiro T."/>
            <person name="Shiraishi A."/>
            <person name="Satake H."/>
            <person name="Nakayama K."/>
        </authorList>
    </citation>
    <scope>NUCLEOTIDE SEQUENCE</scope>
</reference>
<dbReference type="EMBL" id="BQNB010013523">
    <property type="protein sequence ID" value="GJT17020.1"/>
    <property type="molecule type" value="Genomic_DNA"/>
</dbReference>
<comment type="caution">
    <text evidence="2">The sequence shown here is derived from an EMBL/GenBank/DDBJ whole genome shotgun (WGS) entry which is preliminary data.</text>
</comment>
<evidence type="ECO:0000313" key="3">
    <source>
        <dbReference type="Proteomes" id="UP001151760"/>
    </source>
</evidence>
<accession>A0ABQ5BQ85</accession>
<gene>
    <name evidence="2" type="ORF">Tco_0875726</name>
</gene>
<organism evidence="2 3">
    <name type="scientific">Tanacetum coccineum</name>
    <dbReference type="NCBI Taxonomy" id="301880"/>
    <lineage>
        <taxon>Eukaryota</taxon>
        <taxon>Viridiplantae</taxon>
        <taxon>Streptophyta</taxon>
        <taxon>Embryophyta</taxon>
        <taxon>Tracheophyta</taxon>
        <taxon>Spermatophyta</taxon>
        <taxon>Magnoliopsida</taxon>
        <taxon>eudicotyledons</taxon>
        <taxon>Gunneridae</taxon>
        <taxon>Pentapetalae</taxon>
        <taxon>asterids</taxon>
        <taxon>campanulids</taxon>
        <taxon>Asterales</taxon>
        <taxon>Asteraceae</taxon>
        <taxon>Asteroideae</taxon>
        <taxon>Anthemideae</taxon>
        <taxon>Anthemidinae</taxon>
        <taxon>Tanacetum</taxon>
    </lineage>
</organism>
<dbReference type="Proteomes" id="UP001151760">
    <property type="component" value="Unassembled WGS sequence"/>
</dbReference>
<keyword evidence="1" id="KW-0812">Transmembrane</keyword>
<name>A0ABQ5BQ85_9ASTR</name>
<feature type="transmembrane region" description="Helical" evidence="1">
    <location>
        <begin position="98"/>
        <end position="121"/>
    </location>
</feature>